<evidence type="ECO:0000313" key="3">
    <source>
        <dbReference type="Proteomes" id="UP001562354"/>
    </source>
</evidence>
<organism evidence="2 3">
    <name type="scientific">Neodothiora populina</name>
    <dbReference type="NCBI Taxonomy" id="2781224"/>
    <lineage>
        <taxon>Eukaryota</taxon>
        <taxon>Fungi</taxon>
        <taxon>Dikarya</taxon>
        <taxon>Ascomycota</taxon>
        <taxon>Pezizomycotina</taxon>
        <taxon>Dothideomycetes</taxon>
        <taxon>Dothideomycetidae</taxon>
        <taxon>Dothideales</taxon>
        <taxon>Dothioraceae</taxon>
        <taxon>Neodothiora</taxon>
    </lineage>
</organism>
<reference evidence="2 3" key="1">
    <citation type="submission" date="2024-07" db="EMBL/GenBank/DDBJ databases">
        <title>Draft sequence of the Neodothiora populina.</title>
        <authorList>
            <person name="Drown D.D."/>
            <person name="Schuette U.S."/>
            <person name="Buechlein A.B."/>
            <person name="Rusch D.R."/>
            <person name="Winton L.W."/>
            <person name="Adams G.A."/>
        </authorList>
    </citation>
    <scope>NUCLEOTIDE SEQUENCE [LARGE SCALE GENOMIC DNA]</scope>
    <source>
        <strain evidence="2 3">CPC 39397</strain>
    </source>
</reference>
<proteinExistence type="predicted"/>
<dbReference type="Proteomes" id="UP001562354">
    <property type="component" value="Unassembled WGS sequence"/>
</dbReference>
<evidence type="ECO:0000313" key="2">
    <source>
        <dbReference type="EMBL" id="KAL1306034.1"/>
    </source>
</evidence>
<keyword evidence="3" id="KW-1185">Reference proteome</keyword>
<evidence type="ECO:0000256" key="1">
    <source>
        <dbReference type="SAM" id="MobiDB-lite"/>
    </source>
</evidence>
<feature type="compositionally biased region" description="Polar residues" evidence="1">
    <location>
        <begin position="264"/>
        <end position="293"/>
    </location>
</feature>
<sequence length="340" mass="37041">MNKILHWEQRIALVRHNLHAASRSGDFTFFKSLQAHGFMAGINYVSALSATLGDEADAVLAGLDDLNASIAYMHQDAFKNVYNSVKSNYVENDNSSADHFADKSSIYVDATMQKQMADHSIYKMTSSAIALIQQQAEPAQDAAAHVWITGNTIVADAMEICLKHIDLLENNRTDFIRLEDSWETVKASVCLSTTSLKAVFSLMAVENSASDCQQPSTSVGSFNLGGSSMFRRLSSAFSGGSNPSSRRSSMSIAPSPTGRRDSSTSEYKSPTYLRNSVSSSVPTCLPRSSNPFSPTRLDTIPPTPMFDEEVNPFDNSVPLPPVPALHVPENRVSQAVMILM</sequence>
<protein>
    <submittedName>
        <fullName evidence="2">Uncharacterized protein</fullName>
    </submittedName>
</protein>
<dbReference type="EMBL" id="JBFMKM010000005">
    <property type="protein sequence ID" value="KAL1306034.1"/>
    <property type="molecule type" value="Genomic_DNA"/>
</dbReference>
<dbReference type="RefSeq" id="XP_069202307.1">
    <property type="nucleotide sequence ID" value="XM_069343755.1"/>
</dbReference>
<comment type="caution">
    <text evidence="2">The sequence shown here is derived from an EMBL/GenBank/DDBJ whole genome shotgun (WGS) entry which is preliminary data.</text>
</comment>
<gene>
    <name evidence="2" type="ORF">AAFC00_004162</name>
</gene>
<accession>A0ABR3PJ41</accession>
<name>A0ABR3PJ41_9PEZI</name>
<dbReference type="GeneID" id="95977862"/>
<feature type="compositionally biased region" description="Low complexity" evidence="1">
    <location>
        <begin position="235"/>
        <end position="256"/>
    </location>
</feature>
<feature type="region of interest" description="Disordered" evidence="1">
    <location>
        <begin position="235"/>
        <end position="297"/>
    </location>
</feature>